<organism evidence="23 24">
    <name type="scientific">Methylobacterium planeticum</name>
    <dbReference type="NCBI Taxonomy" id="2615211"/>
    <lineage>
        <taxon>Bacteria</taxon>
        <taxon>Pseudomonadati</taxon>
        <taxon>Pseudomonadota</taxon>
        <taxon>Alphaproteobacteria</taxon>
        <taxon>Hyphomicrobiales</taxon>
        <taxon>Methylobacteriaceae</taxon>
        <taxon>Methylobacterium</taxon>
    </lineage>
</organism>
<evidence type="ECO:0000256" key="4">
    <source>
        <dbReference type="ARBA" id="ARBA00022475"/>
    </source>
</evidence>
<dbReference type="CDD" id="cd06225">
    <property type="entry name" value="HAMP"/>
    <property type="match status" value="1"/>
</dbReference>
<dbReference type="SMART" id="SM00388">
    <property type="entry name" value="HisKA"/>
    <property type="match status" value="1"/>
</dbReference>
<dbReference type="InterPro" id="IPR001789">
    <property type="entry name" value="Sig_transdc_resp-reg_receiver"/>
</dbReference>
<evidence type="ECO:0000256" key="13">
    <source>
        <dbReference type="ARBA" id="ARBA00023136"/>
    </source>
</evidence>
<evidence type="ECO:0000256" key="11">
    <source>
        <dbReference type="ARBA" id="ARBA00022989"/>
    </source>
</evidence>
<dbReference type="Gene3D" id="1.20.120.160">
    <property type="entry name" value="HPT domain"/>
    <property type="match status" value="1"/>
</dbReference>
<keyword evidence="6" id="KW-0808">Transferase</keyword>
<dbReference type="CDD" id="cd16922">
    <property type="entry name" value="HATPase_EvgS-ArcB-TorS-like"/>
    <property type="match status" value="1"/>
</dbReference>
<evidence type="ECO:0000256" key="7">
    <source>
        <dbReference type="ARBA" id="ARBA00022692"/>
    </source>
</evidence>
<evidence type="ECO:0000256" key="8">
    <source>
        <dbReference type="ARBA" id="ARBA00022741"/>
    </source>
</evidence>
<dbReference type="CDD" id="cd00082">
    <property type="entry name" value="HisKA"/>
    <property type="match status" value="1"/>
</dbReference>
<dbReference type="PANTHER" id="PTHR45339:SF1">
    <property type="entry name" value="HYBRID SIGNAL TRANSDUCTION HISTIDINE KINASE J"/>
    <property type="match status" value="1"/>
</dbReference>
<dbReference type="SUPFAM" id="SSF55874">
    <property type="entry name" value="ATPase domain of HSP90 chaperone/DNA topoisomerase II/histidine kinase"/>
    <property type="match status" value="1"/>
</dbReference>
<dbReference type="PANTHER" id="PTHR45339">
    <property type="entry name" value="HYBRID SIGNAL TRANSDUCTION HISTIDINE KINASE J"/>
    <property type="match status" value="1"/>
</dbReference>
<dbReference type="InterPro" id="IPR003661">
    <property type="entry name" value="HisK_dim/P_dom"/>
</dbReference>
<dbReference type="SMART" id="SM00387">
    <property type="entry name" value="HATPase_c"/>
    <property type="match status" value="1"/>
</dbReference>
<dbReference type="Proteomes" id="UP000441523">
    <property type="component" value="Unassembled WGS sequence"/>
</dbReference>
<dbReference type="Gene3D" id="3.40.50.2300">
    <property type="match status" value="1"/>
</dbReference>
<dbReference type="Gene3D" id="3.30.565.10">
    <property type="entry name" value="Histidine kinase-like ATPase, C-terminal domain"/>
    <property type="match status" value="1"/>
</dbReference>
<dbReference type="SUPFAM" id="SSF52172">
    <property type="entry name" value="CheY-like"/>
    <property type="match status" value="1"/>
</dbReference>
<feature type="transmembrane region" description="Helical" evidence="18">
    <location>
        <begin position="21"/>
        <end position="40"/>
    </location>
</feature>
<dbReference type="Gene3D" id="6.10.340.10">
    <property type="match status" value="1"/>
</dbReference>
<dbReference type="SUPFAM" id="SSF158472">
    <property type="entry name" value="HAMP domain-like"/>
    <property type="match status" value="1"/>
</dbReference>
<evidence type="ECO:0000256" key="2">
    <source>
        <dbReference type="ARBA" id="ARBA00004651"/>
    </source>
</evidence>
<keyword evidence="7 18" id="KW-0812">Transmembrane</keyword>
<keyword evidence="4" id="KW-1003">Cell membrane</keyword>
<sequence>MAGINRAGTTPHRSLARRLGRAVVAAVLIALSVGTGLSVWNELDRYAADKRAALHALATVFASASAKAAAARDPLPVEAALRAIAGQPNLVYAALVLPDGSLLAEQGLGLRLSDDVDLDRREGVSALDLALTRTVRLSVPVISGAREVGRVTVIAETADLSASLLRVLGNAAVAASLALLVGLLVSWRLQKTLTRPLIALTETMNAVRANHDYATLAPVTTNDEVGALATTFNGLLGAVRTRDQALAAHRATLEQEVSDRTADLSEAKQVAEAANAAKSTFLATMSHEIRTPMNGLLVMAELLAAADLPQRQRRYAEVIARSGQSLLAIINDILDFAKVEAGKLELERIPVTTAEVTDTVVTLFGERARAKGLDLAAEIGSGVPRAFLGDPVRLGQILGNFVNNALKFTEAGHVLIRVGAREAGRVIELSVADTGIGIPAETLPTIFSAFSQADQSTTRRFGGTGLGLSIAQSLVAAMGGEIGVASEPGRGSTFWIRLPVEVLAMPEAIRRDPAVSAAVRIEGLGSATAAVAEAGLRAAGFAPGPEAEHWILPADALMRRGARPGGARRVLAVAPMGDPSGQEVLRAGLADEVLRWPLVQAEWRPALAALAGGTPFAAPAQPAGAGADLPRFPGARVLVADDNVVNREVAAEALNRCGVTEIVLVENGREAVEAARGGGFDLVLMDGSMPVLDGFAATRAIRAEEVRAGTARVPVVALTAHVIGTAADAWQAAGMDGVLVKPFTLADLARILAATLPHRAGSVAQAAQPGHPAPQPGAGPVLPAGAVPRLLDPGTLASLTEIAEQAGMPFIERLLRLFGEHGPAALDGLEAALATGDVPAVASAAHGLKSMSVNVGAGALAQELARIEQQARVDGLCPEAGTVSRLRPLLADSHAALRRHFETRRAA</sequence>
<evidence type="ECO:0000256" key="10">
    <source>
        <dbReference type="ARBA" id="ARBA00022840"/>
    </source>
</evidence>
<comment type="subcellular location">
    <subcellularLocation>
        <location evidence="2">Cell membrane</location>
        <topology evidence="2">Multi-pass membrane protein</topology>
    </subcellularLocation>
</comment>
<evidence type="ECO:0000256" key="9">
    <source>
        <dbReference type="ARBA" id="ARBA00022777"/>
    </source>
</evidence>
<keyword evidence="24" id="KW-1185">Reference proteome</keyword>
<dbReference type="SUPFAM" id="SSF47226">
    <property type="entry name" value="Histidine-containing phosphotransfer domain, HPT domain"/>
    <property type="match status" value="1"/>
</dbReference>
<dbReference type="FunFam" id="3.30.565.10:FF:000010">
    <property type="entry name" value="Sensor histidine kinase RcsC"/>
    <property type="match status" value="1"/>
</dbReference>
<dbReference type="InterPro" id="IPR036890">
    <property type="entry name" value="HATPase_C_sf"/>
</dbReference>
<dbReference type="Pfam" id="PF02518">
    <property type="entry name" value="HATPase_c"/>
    <property type="match status" value="1"/>
</dbReference>
<evidence type="ECO:0000259" key="19">
    <source>
        <dbReference type="PROSITE" id="PS50109"/>
    </source>
</evidence>
<dbReference type="SUPFAM" id="SSF47384">
    <property type="entry name" value="Homodimeric domain of signal transducing histidine kinase"/>
    <property type="match status" value="1"/>
</dbReference>
<evidence type="ECO:0000256" key="1">
    <source>
        <dbReference type="ARBA" id="ARBA00000085"/>
    </source>
</evidence>
<feature type="domain" description="HAMP" evidence="21">
    <location>
        <begin position="191"/>
        <end position="244"/>
    </location>
</feature>
<dbReference type="SMART" id="SM00448">
    <property type="entry name" value="REC"/>
    <property type="match status" value="1"/>
</dbReference>
<protein>
    <recommendedName>
        <fullName evidence="15">Sensory/regulatory protein RpfC</fullName>
        <ecNumber evidence="3">2.7.13.3</ecNumber>
    </recommendedName>
</protein>
<dbReference type="GO" id="GO:0000155">
    <property type="term" value="F:phosphorelay sensor kinase activity"/>
    <property type="evidence" value="ECO:0007669"/>
    <property type="project" value="InterPro"/>
</dbReference>
<dbReference type="InterPro" id="IPR005467">
    <property type="entry name" value="His_kinase_dom"/>
</dbReference>
<evidence type="ECO:0000256" key="3">
    <source>
        <dbReference type="ARBA" id="ARBA00012438"/>
    </source>
</evidence>
<dbReference type="Pfam" id="PF00512">
    <property type="entry name" value="HisKA"/>
    <property type="match status" value="1"/>
</dbReference>
<evidence type="ECO:0000256" key="15">
    <source>
        <dbReference type="ARBA" id="ARBA00068150"/>
    </source>
</evidence>
<dbReference type="PROSITE" id="PS50110">
    <property type="entry name" value="RESPONSE_REGULATORY"/>
    <property type="match status" value="1"/>
</dbReference>
<keyword evidence="10" id="KW-0067">ATP-binding</keyword>
<dbReference type="InterPro" id="IPR036641">
    <property type="entry name" value="HPT_dom_sf"/>
</dbReference>
<evidence type="ECO:0000313" key="24">
    <source>
        <dbReference type="Proteomes" id="UP000441523"/>
    </source>
</evidence>
<dbReference type="InterPro" id="IPR003594">
    <property type="entry name" value="HATPase_dom"/>
</dbReference>
<keyword evidence="9" id="KW-0418">Kinase</keyword>
<evidence type="ECO:0000256" key="17">
    <source>
        <dbReference type="PROSITE-ProRule" id="PRU00169"/>
    </source>
</evidence>
<evidence type="ECO:0000313" key="23">
    <source>
        <dbReference type="EMBL" id="KAB1074407.1"/>
    </source>
</evidence>
<dbReference type="Pfam" id="PF01627">
    <property type="entry name" value="Hpt"/>
    <property type="match status" value="1"/>
</dbReference>
<dbReference type="PROSITE" id="PS50894">
    <property type="entry name" value="HPT"/>
    <property type="match status" value="1"/>
</dbReference>
<feature type="domain" description="Histidine kinase" evidence="19">
    <location>
        <begin position="284"/>
        <end position="502"/>
    </location>
</feature>
<dbReference type="InterPro" id="IPR036097">
    <property type="entry name" value="HisK_dim/P_sf"/>
</dbReference>
<dbReference type="Gene3D" id="1.10.287.130">
    <property type="match status" value="1"/>
</dbReference>
<dbReference type="EMBL" id="VZZJ01000005">
    <property type="protein sequence ID" value="KAB1074407.1"/>
    <property type="molecule type" value="Genomic_DNA"/>
</dbReference>
<evidence type="ECO:0000256" key="5">
    <source>
        <dbReference type="ARBA" id="ARBA00022553"/>
    </source>
</evidence>
<dbReference type="SMART" id="SM00304">
    <property type="entry name" value="HAMP"/>
    <property type="match status" value="1"/>
</dbReference>
<dbReference type="PROSITE" id="PS50885">
    <property type="entry name" value="HAMP"/>
    <property type="match status" value="1"/>
</dbReference>
<dbReference type="CDD" id="cd17546">
    <property type="entry name" value="REC_hyHK_CKI1_RcsC-like"/>
    <property type="match status" value="1"/>
</dbReference>
<dbReference type="InterPro" id="IPR011006">
    <property type="entry name" value="CheY-like_superfamily"/>
</dbReference>
<reference evidence="23 24" key="1">
    <citation type="submission" date="2019-09" db="EMBL/GenBank/DDBJ databases">
        <title>YIM 132548 draft genome.</title>
        <authorList>
            <person name="Jiang L."/>
        </authorList>
    </citation>
    <scope>NUCLEOTIDE SEQUENCE [LARGE SCALE GENOMIC DNA]</scope>
    <source>
        <strain evidence="23 24">YIM 132548</strain>
    </source>
</reference>
<dbReference type="PROSITE" id="PS50109">
    <property type="entry name" value="HIS_KIN"/>
    <property type="match status" value="1"/>
</dbReference>
<dbReference type="FunFam" id="1.10.287.130:FF:000002">
    <property type="entry name" value="Two-component osmosensing histidine kinase"/>
    <property type="match status" value="1"/>
</dbReference>
<feature type="modified residue" description="Phosphohistidine" evidence="16">
    <location>
        <position position="846"/>
    </location>
</feature>
<dbReference type="InterPro" id="IPR003660">
    <property type="entry name" value="HAMP_dom"/>
</dbReference>
<dbReference type="GO" id="GO:0005524">
    <property type="term" value="F:ATP binding"/>
    <property type="evidence" value="ECO:0007669"/>
    <property type="project" value="UniProtKB-KW"/>
</dbReference>
<evidence type="ECO:0000256" key="12">
    <source>
        <dbReference type="ARBA" id="ARBA00023012"/>
    </source>
</evidence>
<evidence type="ECO:0000256" key="14">
    <source>
        <dbReference type="ARBA" id="ARBA00064003"/>
    </source>
</evidence>
<evidence type="ECO:0000256" key="16">
    <source>
        <dbReference type="PROSITE-ProRule" id="PRU00110"/>
    </source>
</evidence>
<gene>
    <name evidence="23" type="ORF">F6X51_08575</name>
</gene>
<dbReference type="EC" id="2.7.13.3" evidence="3"/>
<name>A0A6N6MS95_9HYPH</name>
<keyword evidence="12" id="KW-0902">Two-component regulatory system</keyword>
<comment type="catalytic activity">
    <reaction evidence="1">
        <text>ATP + protein L-histidine = ADP + protein N-phospho-L-histidine.</text>
        <dbReference type="EC" id="2.7.13.3"/>
    </reaction>
</comment>
<evidence type="ECO:0000256" key="6">
    <source>
        <dbReference type="ARBA" id="ARBA00022679"/>
    </source>
</evidence>
<keyword evidence="11 18" id="KW-1133">Transmembrane helix</keyword>
<dbReference type="Pfam" id="PF00072">
    <property type="entry name" value="Response_reg"/>
    <property type="match status" value="1"/>
</dbReference>
<dbReference type="RefSeq" id="WP_150962803.1">
    <property type="nucleotide sequence ID" value="NZ_VZZJ01000005.1"/>
</dbReference>
<comment type="caution">
    <text evidence="23">The sequence shown here is derived from an EMBL/GenBank/DDBJ whole genome shotgun (WGS) entry which is preliminary data.</text>
</comment>
<dbReference type="AlphaFoldDB" id="A0A6N6MS95"/>
<keyword evidence="5 17" id="KW-0597">Phosphoprotein</keyword>
<keyword evidence="8" id="KW-0547">Nucleotide-binding</keyword>
<dbReference type="Pfam" id="PF00672">
    <property type="entry name" value="HAMP"/>
    <property type="match status" value="1"/>
</dbReference>
<evidence type="ECO:0000259" key="20">
    <source>
        <dbReference type="PROSITE" id="PS50110"/>
    </source>
</evidence>
<proteinExistence type="predicted"/>
<dbReference type="GO" id="GO:0005886">
    <property type="term" value="C:plasma membrane"/>
    <property type="evidence" value="ECO:0007669"/>
    <property type="project" value="UniProtKB-SubCell"/>
</dbReference>
<feature type="domain" description="HPt" evidence="22">
    <location>
        <begin position="807"/>
        <end position="904"/>
    </location>
</feature>
<feature type="modified residue" description="4-aspartylphosphate" evidence="17">
    <location>
        <position position="686"/>
    </location>
</feature>
<dbReference type="InterPro" id="IPR004358">
    <property type="entry name" value="Sig_transdc_His_kin-like_C"/>
</dbReference>
<comment type="subunit">
    <text evidence="14">At low DSF concentrations, interacts with RpfF.</text>
</comment>
<dbReference type="PRINTS" id="PR00344">
    <property type="entry name" value="BCTRLSENSOR"/>
</dbReference>
<evidence type="ECO:0000259" key="22">
    <source>
        <dbReference type="PROSITE" id="PS50894"/>
    </source>
</evidence>
<evidence type="ECO:0000259" key="21">
    <source>
        <dbReference type="PROSITE" id="PS50885"/>
    </source>
</evidence>
<evidence type="ECO:0000256" key="18">
    <source>
        <dbReference type="SAM" id="Phobius"/>
    </source>
</evidence>
<keyword evidence="13 18" id="KW-0472">Membrane</keyword>
<accession>A0A6N6MS95</accession>
<dbReference type="InterPro" id="IPR008207">
    <property type="entry name" value="Sig_transdc_His_kin_Hpt_dom"/>
</dbReference>
<feature type="domain" description="Response regulatory" evidence="20">
    <location>
        <begin position="636"/>
        <end position="756"/>
    </location>
</feature>